<gene>
    <name evidence="1" type="ORF">PHYPA_018209</name>
</gene>
<keyword evidence="3" id="KW-1185">Reference proteome</keyword>
<dbReference type="Proteomes" id="UP000006727">
    <property type="component" value="Chromosome 14"/>
</dbReference>
<reference evidence="1 3" key="1">
    <citation type="journal article" date="2008" name="Science">
        <title>The Physcomitrella genome reveals evolutionary insights into the conquest of land by plants.</title>
        <authorList>
            <person name="Rensing S."/>
            <person name="Lang D."/>
            <person name="Zimmer A."/>
            <person name="Terry A."/>
            <person name="Salamov A."/>
            <person name="Shapiro H."/>
            <person name="Nishiyama T."/>
            <person name="Perroud P.-F."/>
            <person name="Lindquist E."/>
            <person name="Kamisugi Y."/>
            <person name="Tanahashi T."/>
            <person name="Sakakibara K."/>
            <person name="Fujita T."/>
            <person name="Oishi K."/>
            <person name="Shin-I T."/>
            <person name="Kuroki Y."/>
            <person name="Toyoda A."/>
            <person name="Suzuki Y."/>
            <person name="Hashimoto A."/>
            <person name="Yamaguchi K."/>
            <person name="Sugano A."/>
            <person name="Kohara Y."/>
            <person name="Fujiyama A."/>
            <person name="Anterola A."/>
            <person name="Aoki S."/>
            <person name="Ashton N."/>
            <person name="Barbazuk W.B."/>
            <person name="Barker E."/>
            <person name="Bennetzen J."/>
            <person name="Bezanilla M."/>
            <person name="Blankenship R."/>
            <person name="Cho S.H."/>
            <person name="Dutcher S."/>
            <person name="Estelle M."/>
            <person name="Fawcett J.A."/>
            <person name="Gundlach H."/>
            <person name="Hanada K."/>
            <person name="Heyl A."/>
            <person name="Hicks K.A."/>
            <person name="Hugh J."/>
            <person name="Lohr M."/>
            <person name="Mayer K."/>
            <person name="Melkozernov A."/>
            <person name="Murata T."/>
            <person name="Nelson D."/>
            <person name="Pils B."/>
            <person name="Prigge M."/>
            <person name="Reiss B."/>
            <person name="Renner T."/>
            <person name="Rombauts S."/>
            <person name="Rushton P."/>
            <person name="Sanderfoot A."/>
            <person name="Schween G."/>
            <person name="Shiu S.-H."/>
            <person name="Stueber K."/>
            <person name="Theodoulou F.L."/>
            <person name="Tu H."/>
            <person name="Van de Peer Y."/>
            <person name="Verrier P.J."/>
            <person name="Waters E."/>
            <person name="Wood A."/>
            <person name="Yang L."/>
            <person name="Cove D."/>
            <person name="Cuming A."/>
            <person name="Hasebe M."/>
            <person name="Lucas S."/>
            <person name="Mishler D.B."/>
            <person name="Reski R."/>
            <person name="Grigoriev I."/>
            <person name="Quatrano R.S."/>
            <person name="Boore J.L."/>
        </authorList>
    </citation>
    <scope>NUCLEOTIDE SEQUENCE [LARGE SCALE GENOMIC DNA]</scope>
    <source>
        <strain evidence="2 3">cv. Gransden 2004</strain>
    </source>
</reference>
<dbReference type="InParanoid" id="A0A2K1JHN3"/>
<dbReference type="EnsemblPlants" id="Pp3c14_8620V3.1">
    <property type="protein sequence ID" value="Pp3c14_8620V3.1"/>
    <property type="gene ID" value="Pp3c14_8620"/>
</dbReference>
<sequence>MRRSILALEFRLCAVEASLDYNAYTSHMLRNNLFLTLRPAIQLPAATAWASDNRKLISVLDVELTFQGFVAVL</sequence>
<name>A0A2K1JHN3_PHYPA</name>
<dbReference type="EMBL" id="ABEU02000014">
    <property type="protein sequence ID" value="PNR40806.1"/>
    <property type="molecule type" value="Genomic_DNA"/>
</dbReference>
<dbReference type="AlphaFoldDB" id="A0A2K1JHN3"/>
<reference evidence="2" key="3">
    <citation type="submission" date="2020-12" db="UniProtKB">
        <authorList>
            <consortium name="EnsemblPlants"/>
        </authorList>
    </citation>
    <scope>IDENTIFICATION</scope>
</reference>
<evidence type="ECO:0000313" key="1">
    <source>
        <dbReference type="EMBL" id="PNR40806.1"/>
    </source>
</evidence>
<accession>A0A2K1JHN3</accession>
<evidence type="ECO:0000313" key="3">
    <source>
        <dbReference type="Proteomes" id="UP000006727"/>
    </source>
</evidence>
<proteinExistence type="predicted"/>
<organism evidence="1">
    <name type="scientific">Physcomitrium patens</name>
    <name type="common">Spreading-leaved earth moss</name>
    <name type="synonym">Physcomitrella patens</name>
    <dbReference type="NCBI Taxonomy" id="3218"/>
    <lineage>
        <taxon>Eukaryota</taxon>
        <taxon>Viridiplantae</taxon>
        <taxon>Streptophyta</taxon>
        <taxon>Embryophyta</taxon>
        <taxon>Bryophyta</taxon>
        <taxon>Bryophytina</taxon>
        <taxon>Bryopsida</taxon>
        <taxon>Funariidae</taxon>
        <taxon>Funariales</taxon>
        <taxon>Funariaceae</taxon>
        <taxon>Physcomitrium</taxon>
    </lineage>
</organism>
<reference evidence="1 3" key="2">
    <citation type="journal article" date="2018" name="Plant J.">
        <title>The Physcomitrella patens chromosome-scale assembly reveals moss genome structure and evolution.</title>
        <authorList>
            <person name="Lang D."/>
            <person name="Ullrich K.K."/>
            <person name="Murat F."/>
            <person name="Fuchs J."/>
            <person name="Jenkins J."/>
            <person name="Haas F.B."/>
            <person name="Piednoel M."/>
            <person name="Gundlach H."/>
            <person name="Van Bel M."/>
            <person name="Meyberg R."/>
            <person name="Vives C."/>
            <person name="Morata J."/>
            <person name="Symeonidi A."/>
            <person name="Hiss M."/>
            <person name="Muchero W."/>
            <person name="Kamisugi Y."/>
            <person name="Saleh O."/>
            <person name="Blanc G."/>
            <person name="Decker E.L."/>
            <person name="van Gessel N."/>
            <person name="Grimwood J."/>
            <person name="Hayes R.D."/>
            <person name="Graham S.W."/>
            <person name="Gunter L.E."/>
            <person name="McDaniel S.F."/>
            <person name="Hoernstein S.N.W."/>
            <person name="Larsson A."/>
            <person name="Li F.W."/>
            <person name="Perroud P.F."/>
            <person name="Phillips J."/>
            <person name="Ranjan P."/>
            <person name="Rokshar D.S."/>
            <person name="Rothfels C.J."/>
            <person name="Schneider L."/>
            <person name="Shu S."/>
            <person name="Stevenson D.W."/>
            <person name="Thummler F."/>
            <person name="Tillich M."/>
            <person name="Villarreal Aguilar J.C."/>
            <person name="Widiez T."/>
            <person name="Wong G.K."/>
            <person name="Wymore A."/>
            <person name="Zhang Y."/>
            <person name="Zimmer A.D."/>
            <person name="Quatrano R.S."/>
            <person name="Mayer K.F.X."/>
            <person name="Goodstein D."/>
            <person name="Casacuberta J.M."/>
            <person name="Vandepoele K."/>
            <person name="Reski R."/>
            <person name="Cuming A.C."/>
            <person name="Tuskan G.A."/>
            <person name="Maumus F."/>
            <person name="Salse J."/>
            <person name="Schmutz J."/>
            <person name="Rensing S.A."/>
        </authorList>
    </citation>
    <scope>NUCLEOTIDE SEQUENCE [LARGE SCALE GENOMIC DNA]</scope>
    <source>
        <strain evidence="2 3">cv. Gransden 2004</strain>
    </source>
</reference>
<evidence type="ECO:0000313" key="2">
    <source>
        <dbReference type="EnsemblPlants" id="Pp3c14_8620V3.1"/>
    </source>
</evidence>
<protein>
    <submittedName>
        <fullName evidence="1 2">Uncharacterized protein</fullName>
    </submittedName>
</protein>
<dbReference type="Gramene" id="Pp3c14_8620V3.1">
    <property type="protein sequence ID" value="Pp3c14_8620V3.1"/>
    <property type="gene ID" value="Pp3c14_8620"/>
</dbReference>